<feature type="transmembrane region" description="Helical" evidence="1">
    <location>
        <begin position="145"/>
        <end position="171"/>
    </location>
</feature>
<evidence type="ECO:0000313" key="2">
    <source>
        <dbReference type="EMBL" id="OHA93687.1"/>
    </source>
</evidence>
<organism evidence="2 3">
    <name type="scientific">Candidatus Zambryskibacteria bacterium RIFCSPHIGHO2_02_38_10.5</name>
    <dbReference type="NCBI Taxonomy" id="1802742"/>
    <lineage>
        <taxon>Bacteria</taxon>
        <taxon>Candidatus Zambryskiibacteriota</taxon>
    </lineage>
</organism>
<dbReference type="EMBL" id="MHVL01000014">
    <property type="protein sequence ID" value="OHA93687.1"/>
    <property type="molecule type" value="Genomic_DNA"/>
</dbReference>
<reference evidence="2 3" key="1">
    <citation type="journal article" date="2016" name="Nat. Commun.">
        <title>Thousands of microbial genomes shed light on interconnected biogeochemical processes in an aquifer system.</title>
        <authorList>
            <person name="Anantharaman K."/>
            <person name="Brown C.T."/>
            <person name="Hug L.A."/>
            <person name="Sharon I."/>
            <person name="Castelle C.J."/>
            <person name="Probst A.J."/>
            <person name="Thomas B.C."/>
            <person name="Singh A."/>
            <person name="Wilkins M.J."/>
            <person name="Karaoz U."/>
            <person name="Brodie E.L."/>
            <person name="Williams K.H."/>
            <person name="Hubbard S.S."/>
            <person name="Banfield J.F."/>
        </authorList>
    </citation>
    <scope>NUCLEOTIDE SEQUENCE [LARGE SCALE GENOMIC DNA]</scope>
</reference>
<name>A0A1G2T8T0_9BACT</name>
<evidence type="ECO:0000256" key="1">
    <source>
        <dbReference type="SAM" id="Phobius"/>
    </source>
</evidence>
<keyword evidence="1" id="KW-1133">Transmembrane helix</keyword>
<protein>
    <submittedName>
        <fullName evidence="2">Uncharacterized protein</fullName>
    </submittedName>
</protein>
<evidence type="ECO:0000313" key="3">
    <source>
        <dbReference type="Proteomes" id="UP000179264"/>
    </source>
</evidence>
<keyword evidence="1" id="KW-0472">Membrane</keyword>
<comment type="caution">
    <text evidence="2">The sequence shown here is derived from an EMBL/GenBank/DDBJ whole genome shotgun (WGS) entry which is preliminary data.</text>
</comment>
<sequence>MLFVCPVASRKICYGARPSDWILKFGILIFVKKCSNFVQKTPPFGPPKRICGATKSADRFREGDLRLAVDFPCNGRIFIVKLKNMDNCLELRNFFNSLCFGFSRKFAIIRRLIASLISLLVLSNFRPKTKQFGRNLVVQGGKVFLFALLFFSATQLKLSVFIITIISMLIYG</sequence>
<feature type="transmembrane region" description="Helical" evidence="1">
    <location>
        <begin position="108"/>
        <end position="125"/>
    </location>
</feature>
<accession>A0A1G2T8T0</accession>
<dbReference type="AlphaFoldDB" id="A0A1G2T8T0"/>
<keyword evidence="1" id="KW-0812">Transmembrane</keyword>
<gene>
    <name evidence="2" type="ORF">A2W58_03830</name>
</gene>
<proteinExistence type="predicted"/>
<dbReference type="Proteomes" id="UP000179264">
    <property type="component" value="Unassembled WGS sequence"/>
</dbReference>